<proteinExistence type="predicted"/>
<protein>
    <recommendedName>
        <fullName evidence="2">Zinc finger/thioredoxin putative domain-containing protein</fullName>
    </recommendedName>
</protein>
<dbReference type="EMBL" id="LAZR01050200">
    <property type="protein sequence ID" value="KKK87892.1"/>
    <property type="molecule type" value="Genomic_DNA"/>
</dbReference>
<organism evidence="1">
    <name type="scientific">marine sediment metagenome</name>
    <dbReference type="NCBI Taxonomy" id="412755"/>
    <lineage>
        <taxon>unclassified sequences</taxon>
        <taxon>metagenomes</taxon>
        <taxon>ecological metagenomes</taxon>
    </lineage>
</organism>
<comment type="caution">
    <text evidence="1">The sequence shown here is derived from an EMBL/GenBank/DDBJ whole genome shotgun (WGS) entry which is preliminary data.</text>
</comment>
<dbReference type="Gene3D" id="2.20.28.160">
    <property type="match status" value="1"/>
</dbReference>
<dbReference type="AlphaFoldDB" id="A0A0F8Z2E2"/>
<accession>A0A0F8Z2E2</accession>
<sequence>MGWQEFPMITCPHCNKEFQIDDYYDFETGDSFECPECDKMLFIKY</sequence>
<gene>
    <name evidence="1" type="ORF">LCGC14_2748660</name>
</gene>
<evidence type="ECO:0000313" key="1">
    <source>
        <dbReference type="EMBL" id="KKK87892.1"/>
    </source>
</evidence>
<name>A0A0F8Z2E2_9ZZZZ</name>
<evidence type="ECO:0008006" key="2">
    <source>
        <dbReference type="Google" id="ProtNLM"/>
    </source>
</evidence>
<reference evidence="1" key="1">
    <citation type="journal article" date="2015" name="Nature">
        <title>Complex archaea that bridge the gap between prokaryotes and eukaryotes.</title>
        <authorList>
            <person name="Spang A."/>
            <person name="Saw J.H."/>
            <person name="Jorgensen S.L."/>
            <person name="Zaremba-Niedzwiedzka K."/>
            <person name="Martijn J."/>
            <person name="Lind A.E."/>
            <person name="van Eijk R."/>
            <person name="Schleper C."/>
            <person name="Guy L."/>
            <person name="Ettema T.J."/>
        </authorList>
    </citation>
    <scope>NUCLEOTIDE SEQUENCE</scope>
</reference>
<feature type="non-terminal residue" evidence="1">
    <location>
        <position position="45"/>
    </location>
</feature>